<dbReference type="OrthoDB" id="10439954at2759"/>
<reference evidence="2 3" key="2">
    <citation type="submission" date="2018-11" db="EMBL/GenBank/DDBJ databases">
        <authorList>
            <consortium name="Pathogen Informatics"/>
        </authorList>
    </citation>
    <scope>NUCLEOTIDE SEQUENCE [LARGE SCALE GENOMIC DNA]</scope>
</reference>
<keyword evidence="3" id="KW-1185">Reference proteome</keyword>
<dbReference type="Gene3D" id="3.90.190.10">
    <property type="entry name" value="Protein tyrosine phosphatase superfamily"/>
    <property type="match status" value="1"/>
</dbReference>
<dbReference type="AlphaFoldDB" id="A0A0M3KHP2"/>
<dbReference type="EMBL" id="UYRR01038193">
    <property type="protein sequence ID" value="VDK72842.1"/>
    <property type="molecule type" value="Genomic_DNA"/>
</dbReference>
<evidence type="ECO:0000313" key="2">
    <source>
        <dbReference type="EMBL" id="VDK72842.1"/>
    </source>
</evidence>
<organism evidence="4">
    <name type="scientific">Anisakis simplex</name>
    <name type="common">Herring worm</name>
    <dbReference type="NCBI Taxonomy" id="6269"/>
    <lineage>
        <taxon>Eukaryota</taxon>
        <taxon>Metazoa</taxon>
        <taxon>Ecdysozoa</taxon>
        <taxon>Nematoda</taxon>
        <taxon>Chromadorea</taxon>
        <taxon>Rhabditida</taxon>
        <taxon>Spirurina</taxon>
        <taxon>Ascaridomorpha</taxon>
        <taxon>Ascaridoidea</taxon>
        <taxon>Anisakidae</taxon>
        <taxon>Anisakis</taxon>
        <taxon>Anisakis simplex complex</taxon>
    </lineage>
</organism>
<name>A0A0M3KHP2_ANISI</name>
<proteinExistence type="predicted"/>
<sequence>MSIYLVVVVVKAAEGKGVCRQFCVVVKSLPGLPGFSGKLVLPGKRRVMTRGRNECSVDIGGEGRKKSAGRGAQRRQLAQPRTPIGTKFVHKHTSTEPSGSSGHKKSVIEQWMESVADAGVRGVRKEFIREIKNYTPSGPQTAWENEKNFDKNRYDDIRLLDKTRVIIKNSGKTI</sequence>
<feature type="compositionally biased region" description="Basic and acidic residues" evidence="1">
    <location>
        <begin position="55"/>
        <end position="65"/>
    </location>
</feature>
<dbReference type="WBParaSite" id="ASIM_0002050701-mRNA-1">
    <property type="protein sequence ID" value="ASIM_0002050701-mRNA-1"/>
    <property type="gene ID" value="ASIM_0002050701"/>
</dbReference>
<evidence type="ECO:0000313" key="3">
    <source>
        <dbReference type="Proteomes" id="UP000267096"/>
    </source>
</evidence>
<protein>
    <submittedName>
        <fullName evidence="4">Tox-ART-HYD1 domain-containing protein</fullName>
    </submittedName>
</protein>
<reference evidence="4" key="1">
    <citation type="submission" date="2017-02" db="UniProtKB">
        <authorList>
            <consortium name="WormBaseParasite"/>
        </authorList>
    </citation>
    <scope>IDENTIFICATION</scope>
</reference>
<dbReference type="SUPFAM" id="SSF52799">
    <property type="entry name" value="(Phosphotyrosine protein) phosphatases II"/>
    <property type="match status" value="1"/>
</dbReference>
<feature type="region of interest" description="Disordered" evidence="1">
    <location>
        <begin position="55"/>
        <end position="104"/>
    </location>
</feature>
<accession>A0A0M3KHP2</accession>
<gene>
    <name evidence="2" type="ORF">ASIM_LOCUS19890</name>
</gene>
<dbReference type="Proteomes" id="UP000267096">
    <property type="component" value="Unassembled WGS sequence"/>
</dbReference>
<evidence type="ECO:0000313" key="4">
    <source>
        <dbReference type="WBParaSite" id="ASIM_0002050701-mRNA-1"/>
    </source>
</evidence>
<dbReference type="InterPro" id="IPR029021">
    <property type="entry name" value="Prot-tyrosine_phosphatase-like"/>
</dbReference>
<evidence type="ECO:0000256" key="1">
    <source>
        <dbReference type="SAM" id="MobiDB-lite"/>
    </source>
</evidence>
<dbReference type="PANTHER" id="PTHR46163">
    <property type="entry name" value="TYROSINE-PROTEIN PHOSPHATASE-RELATED"/>
    <property type="match status" value="1"/>
</dbReference>
<dbReference type="InterPro" id="IPR052782">
    <property type="entry name" value="Oocyte-zygote_transition_reg"/>
</dbReference>
<dbReference type="PANTHER" id="PTHR46163:SF5">
    <property type="entry name" value="TYROSINE-PROTEIN PHOSPHATASE"/>
    <property type="match status" value="1"/>
</dbReference>